<comment type="caution">
    <text evidence="2">The sequence shown here is derived from an EMBL/GenBank/DDBJ whole genome shotgun (WGS) entry which is preliminary data.</text>
</comment>
<accession>A0A316ASK3</accession>
<protein>
    <submittedName>
        <fullName evidence="2">Uncharacterized protein</fullName>
    </submittedName>
</protein>
<feature type="region of interest" description="Disordered" evidence="1">
    <location>
        <begin position="17"/>
        <end position="59"/>
    </location>
</feature>
<evidence type="ECO:0000313" key="2">
    <source>
        <dbReference type="EMBL" id="PWJ60683.1"/>
    </source>
</evidence>
<reference evidence="2 3" key="1">
    <citation type="submission" date="2018-03" db="EMBL/GenBank/DDBJ databases">
        <title>Genomic Encyclopedia of Archaeal and Bacterial Type Strains, Phase II (KMG-II): from individual species to whole genera.</title>
        <authorList>
            <person name="Goeker M."/>
        </authorList>
    </citation>
    <scope>NUCLEOTIDE SEQUENCE [LARGE SCALE GENOMIC DNA]</scope>
    <source>
        <strain evidence="2 3">DSM 100346</strain>
    </source>
</reference>
<dbReference type="Proteomes" id="UP000245880">
    <property type="component" value="Unassembled WGS sequence"/>
</dbReference>
<dbReference type="RefSeq" id="WP_170120653.1">
    <property type="nucleotide sequence ID" value="NZ_QGDT01000001.1"/>
</dbReference>
<evidence type="ECO:0000256" key="1">
    <source>
        <dbReference type="SAM" id="MobiDB-lite"/>
    </source>
</evidence>
<evidence type="ECO:0000313" key="3">
    <source>
        <dbReference type="Proteomes" id="UP000245880"/>
    </source>
</evidence>
<feature type="compositionally biased region" description="Basic and acidic residues" evidence="1">
    <location>
        <begin position="29"/>
        <end position="39"/>
    </location>
</feature>
<feature type="compositionally biased region" description="Basic and acidic residues" evidence="1">
    <location>
        <begin position="50"/>
        <end position="59"/>
    </location>
</feature>
<gene>
    <name evidence="2" type="ORF">CLV98_101868</name>
</gene>
<sequence>MDWQKWAGRPQAFAPFSKQFLDNPLGAERSAHLSEEERQMGNMHNGKGSKSSENDIWRN</sequence>
<name>A0A316ASK3_9BACT</name>
<organism evidence="2 3">
    <name type="scientific">Dyadobacter jejuensis</name>
    <dbReference type="NCBI Taxonomy" id="1082580"/>
    <lineage>
        <taxon>Bacteria</taxon>
        <taxon>Pseudomonadati</taxon>
        <taxon>Bacteroidota</taxon>
        <taxon>Cytophagia</taxon>
        <taxon>Cytophagales</taxon>
        <taxon>Spirosomataceae</taxon>
        <taxon>Dyadobacter</taxon>
    </lineage>
</organism>
<dbReference type="EMBL" id="QGDT01000001">
    <property type="protein sequence ID" value="PWJ60683.1"/>
    <property type="molecule type" value="Genomic_DNA"/>
</dbReference>
<keyword evidence="3" id="KW-1185">Reference proteome</keyword>
<proteinExistence type="predicted"/>
<dbReference type="AlphaFoldDB" id="A0A316ASK3"/>